<dbReference type="EMBL" id="CADCWM010000591">
    <property type="protein sequence ID" value="CAA9571019.1"/>
    <property type="molecule type" value="Genomic_DNA"/>
</dbReference>
<sequence>DRLFSLLWESHRTGARRLLAPGGWPLGRETGRDSSRPVVAPSRL</sequence>
<protein>
    <submittedName>
        <fullName evidence="2">Uncharacterized protein</fullName>
    </submittedName>
</protein>
<feature type="region of interest" description="Disordered" evidence="1">
    <location>
        <begin position="24"/>
        <end position="44"/>
    </location>
</feature>
<reference evidence="2" key="1">
    <citation type="submission" date="2020-02" db="EMBL/GenBank/DDBJ databases">
        <authorList>
            <person name="Meier V. D."/>
        </authorList>
    </citation>
    <scope>NUCLEOTIDE SEQUENCE</scope>
    <source>
        <strain evidence="2">AVDCRST_MAG88</strain>
    </source>
</reference>
<dbReference type="AlphaFoldDB" id="A0A6J4V9S1"/>
<accession>A0A6J4V9S1</accession>
<proteinExistence type="predicted"/>
<organism evidence="2">
    <name type="scientific">uncultured Thermomicrobiales bacterium</name>
    <dbReference type="NCBI Taxonomy" id="1645740"/>
    <lineage>
        <taxon>Bacteria</taxon>
        <taxon>Pseudomonadati</taxon>
        <taxon>Thermomicrobiota</taxon>
        <taxon>Thermomicrobia</taxon>
        <taxon>Thermomicrobiales</taxon>
        <taxon>environmental samples</taxon>
    </lineage>
</organism>
<gene>
    <name evidence="2" type="ORF">AVDCRST_MAG88-2331</name>
</gene>
<name>A0A6J4V9S1_9BACT</name>
<evidence type="ECO:0000313" key="2">
    <source>
        <dbReference type="EMBL" id="CAA9571019.1"/>
    </source>
</evidence>
<feature type="non-terminal residue" evidence="2">
    <location>
        <position position="44"/>
    </location>
</feature>
<feature type="non-terminal residue" evidence="2">
    <location>
        <position position="1"/>
    </location>
</feature>
<evidence type="ECO:0000256" key="1">
    <source>
        <dbReference type="SAM" id="MobiDB-lite"/>
    </source>
</evidence>